<gene>
    <name evidence="2" type="ORF">B0H16DRAFT_1464299</name>
</gene>
<comment type="caution">
    <text evidence="2">The sequence shown here is derived from an EMBL/GenBank/DDBJ whole genome shotgun (WGS) entry which is preliminary data.</text>
</comment>
<keyword evidence="3" id="KW-1185">Reference proteome</keyword>
<dbReference type="AlphaFoldDB" id="A0AAD7N2S2"/>
<reference evidence="2" key="1">
    <citation type="submission" date="2023-03" db="EMBL/GenBank/DDBJ databases">
        <title>Massive genome expansion in bonnet fungi (Mycena s.s.) driven by repeated elements and novel gene families across ecological guilds.</title>
        <authorList>
            <consortium name="Lawrence Berkeley National Laboratory"/>
            <person name="Harder C.B."/>
            <person name="Miyauchi S."/>
            <person name="Viragh M."/>
            <person name="Kuo A."/>
            <person name="Thoen E."/>
            <person name="Andreopoulos B."/>
            <person name="Lu D."/>
            <person name="Skrede I."/>
            <person name="Drula E."/>
            <person name="Henrissat B."/>
            <person name="Morin E."/>
            <person name="Kohler A."/>
            <person name="Barry K."/>
            <person name="LaButti K."/>
            <person name="Morin E."/>
            <person name="Salamov A."/>
            <person name="Lipzen A."/>
            <person name="Mereny Z."/>
            <person name="Hegedus B."/>
            <person name="Baldrian P."/>
            <person name="Stursova M."/>
            <person name="Weitz H."/>
            <person name="Taylor A."/>
            <person name="Grigoriev I.V."/>
            <person name="Nagy L.G."/>
            <person name="Martin F."/>
            <person name="Kauserud H."/>
        </authorList>
    </citation>
    <scope>NUCLEOTIDE SEQUENCE</scope>
    <source>
        <strain evidence="2">CBHHK182m</strain>
    </source>
</reference>
<proteinExistence type="predicted"/>
<name>A0AAD7N2S2_9AGAR</name>
<organism evidence="2 3">
    <name type="scientific">Mycena metata</name>
    <dbReference type="NCBI Taxonomy" id="1033252"/>
    <lineage>
        <taxon>Eukaryota</taxon>
        <taxon>Fungi</taxon>
        <taxon>Dikarya</taxon>
        <taxon>Basidiomycota</taxon>
        <taxon>Agaricomycotina</taxon>
        <taxon>Agaricomycetes</taxon>
        <taxon>Agaricomycetidae</taxon>
        <taxon>Agaricales</taxon>
        <taxon>Marasmiineae</taxon>
        <taxon>Mycenaceae</taxon>
        <taxon>Mycena</taxon>
    </lineage>
</organism>
<evidence type="ECO:0000256" key="1">
    <source>
        <dbReference type="SAM" id="MobiDB-lite"/>
    </source>
</evidence>
<accession>A0AAD7N2S2</accession>
<sequence length="319" mass="36816">MSSSSCFGLTRWRTGATVSWIDEGWFQDHTGSFKFDRGSHMQHPDTKITIAGLFNTSRWKGTLRIGKWCSPPFRWTRIVYNWYSIIMLPRFDVRPQAGRWSIASQLYAFTSLQIKHRANAEWVDSEVPLTYANSVKNKEKPYAKFQRGKKVEMVLIDKVNSSKEPEIRETGAEFESVVLWLGLRQWSIAKKSAQRELSNGRAHPQSRKTSGDVAGSPFESGAGAFARQAGLQWPQLHRQARVGRGWVERCISSKILKDAITFIELRFVFVKQYIIEIFRNLAQILTKKTRPSNVKHMLLARSRKISQDLARSWKVVEFF</sequence>
<dbReference type="EMBL" id="JARKIB010000097">
    <property type="protein sequence ID" value="KAJ7741858.1"/>
    <property type="molecule type" value="Genomic_DNA"/>
</dbReference>
<dbReference type="Proteomes" id="UP001215598">
    <property type="component" value="Unassembled WGS sequence"/>
</dbReference>
<protein>
    <submittedName>
        <fullName evidence="2">Uncharacterized protein</fullName>
    </submittedName>
</protein>
<evidence type="ECO:0000313" key="3">
    <source>
        <dbReference type="Proteomes" id="UP001215598"/>
    </source>
</evidence>
<evidence type="ECO:0000313" key="2">
    <source>
        <dbReference type="EMBL" id="KAJ7741858.1"/>
    </source>
</evidence>
<feature type="region of interest" description="Disordered" evidence="1">
    <location>
        <begin position="195"/>
        <end position="214"/>
    </location>
</feature>